<reference evidence="2" key="1">
    <citation type="journal article" date="2022" name="Int. J. Mol. Sci.">
        <title>Draft Genome of Tanacetum Coccineum: Genomic Comparison of Closely Related Tanacetum-Family Plants.</title>
        <authorList>
            <person name="Yamashiro T."/>
            <person name="Shiraishi A."/>
            <person name="Nakayama K."/>
            <person name="Satake H."/>
        </authorList>
    </citation>
    <scope>NUCLEOTIDE SEQUENCE</scope>
</reference>
<keyword evidence="3" id="KW-1185">Reference proteome</keyword>
<sequence>MKHFAGGKSQKHKKKTMTQSQLRAYMSTYLKNQGTWKLAQLKKLTFDEVKAGFEKLVRQIDAFVPMSFEATKESLKRFGIELQAKTAKRPKVDDKDAQSTKKETSEAKKDEATEKKGKRRKQMARKGVHTEKDETEKDEEEVPIDPVPVATKPPSIVTYKIIKQGKKGVYQIIRAYGTAKIYINFGAMLKDITRDDLTELFRIVMQRYGLNEPEDDHEKIFWGYLKNMFDAPLSTDVVWSLPGQQKIINWVYYDACKVHCLNLDSAEIYTLIERSYPLSADVCKDMLHKKLQGGIENKDCYKLLKLMEKQAGMKE</sequence>
<protein>
    <submittedName>
        <fullName evidence="2">Uncharacterized protein</fullName>
    </submittedName>
</protein>
<evidence type="ECO:0000313" key="3">
    <source>
        <dbReference type="Proteomes" id="UP001151760"/>
    </source>
</evidence>
<dbReference type="Proteomes" id="UP001151760">
    <property type="component" value="Unassembled WGS sequence"/>
</dbReference>
<feature type="region of interest" description="Disordered" evidence="1">
    <location>
        <begin position="86"/>
        <end position="147"/>
    </location>
</feature>
<gene>
    <name evidence="2" type="ORF">Tco_0653500</name>
</gene>
<evidence type="ECO:0000313" key="2">
    <source>
        <dbReference type="EMBL" id="GJS58716.1"/>
    </source>
</evidence>
<dbReference type="EMBL" id="BQNB010009099">
    <property type="protein sequence ID" value="GJS58716.1"/>
    <property type="molecule type" value="Genomic_DNA"/>
</dbReference>
<evidence type="ECO:0000256" key="1">
    <source>
        <dbReference type="SAM" id="MobiDB-lite"/>
    </source>
</evidence>
<organism evidence="2 3">
    <name type="scientific">Tanacetum coccineum</name>
    <dbReference type="NCBI Taxonomy" id="301880"/>
    <lineage>
        <taxon>Eukaryota</taxon>
        <taxon>Viridiplantae</taxon>
        <taxon>Streptophyta</taxon>
        <taxon>Embryophyta</taxon>
        <taxon>Tracheophyta</taxon>
        <taxon>Spermatophyta</taxon>
        <taxon>Magnoliopsida</taxon>
        <taxon>eudicotyledons</taxon>
        <taxon>Gunneridae</taxon>
        <taxon>Pentapetalae</taxon>
        <taxon>asterids</taxon>
        <taxon>campanulids</taxon>
        <taxon>Asterales</taxon>
        <taxon>Asteraceae</taxon>
        <taxon>Asteroideae</taxon>
        <taxon>Anthemideae</taxon>
        <taxon>Anthemidinae</taxon>
        <taxon>Tanacetum</taxon>
    </lineage>
</organism>
<proteinExistence type="predicted"/>
<comment type="caution">
    <text evidence="2">The sequence shown here is derived from an EMBL/GenBank/DDBJ whole genome shotgun (WGS) entry which is preliminary data.</text>
</comment>
<name>A0ABQ4X0K1_9ASTR</name>
<reference evidence="2" key="2">
    <citation type="submission" date="2022-01" db="EMBL/GenBank/DDBJ databases">
        <authorList>
            <person name="Yamashiro T."/>
            <person name="Shiraishi A."/>
            <person name="Satake H."/>
            <person name="Nakayama K."/>
        </authorList>
    </citation>
    <scope>NUCLEOTIDE SEQUENCE</scope>
</reference>
<feature type="compositionally biased region" description="Basic and acidic residues" evidence="1">
    <location>
        <begin position="90"/>
        <end position="115"/>
    </location>
</feature>
<accession>A0ABQ4X0K1</accession>
<feature type="compositionally biased region" description="Basic residues" evidence="1">
    <location>
        <begin position="116"/>
        <end position="127"/>
    </location>
</feature>